<dbReference type="Gene3D" id="1.10.260.40">
    <property type="entry name" value="lambda repressor-like DNA-binding domains"/>
    <property type="match status" value="1"/>
</dbReference>
<dbReference type="InterPro" id="IPR001387">
    <property type="entry name" value="Cro/C1-type_HTH"/>
</dbReference>
<name>A0ABX1XWV2_9BACL</name>
<dbReference type="Proteomes" id="UP000616779">
    <property type="component" value="Unassembled WGS sequence"/>
</dbReference>
<evidence type="ECO:0000259" key="3">
    <source>
        <dbReference type="PROSITE" id="PS50943"/>
    </source>
</evidence>
<dbReference type="SMART" id="SM00530">
    <property type="entry name" value="HTH_XRE"/>
    <property type="match status" value="1"/>
</dbReference>
<keyword evidence="1" id="KW-0238">DNA-binding</keyword>
<feature type="domain" description="HTH cro/C1-type" evidence="3">
    <location>
        <begin position="50"/>
        <end position="105"/>
    </location>
</feature>
<dbReference type="InterPro" id="IPR050807">
    <property type="entry name" value="TransReg_Diox_bact_type"/>
</dbReference>
<dbReference type="EMBL" id="WHOA01000091">
    <property type="protein sequence ID" value="NOU72305.1"/>
    <property type="molecule type" value="Genomic_DNA"/>
</dbReference>
<evidence type="ECO:0000313" key="5">
    <source>
        <dbReference type="Proteomes" id="UP000616779"/>
    </source>
</evidence>
<comment type="caution">
    <text evidence="4">The sequence shown here is derived from an EMBL/GenBank/DDBJ whole genome shotgun (WGS) entry which is preliminary data.</text>
</comment>
<organism evidence="4 5">
    <name type="scientific">Paenibacillus phytorum</name>
    <dbReference type="NCBI Taxonomy" id="2654977"/>
    <lineage>
        <taxon>Bacteria</taxon>
        <taxon>Bacillati</taxon>
        <taxon>Bacillota</taxon>
        <taxon>Bacilli</taxon>
        <taxon>Bacillales</taxon>
        <taxon>Paenibacillaceae</taxon>
        <taxon>Paenibacillus</taxon>
    </lineage>
</organism>
<dbReference type="PROSITE" id="PS50943">
    <property type="entry name" value="HTH_CROC1"/>
    <property type="match status" value="1"/>
</dbReference>
<proteinExistence type="predicted"/>
<dbReference type="SUPFAM" id="SSF47413">
    <property type="entry name" value="lambda repressor-like DNA-binding domains"/>
    <property type="match status" value="1"/>
</dbReference>
<reference evidence="4 5" key="1">
    <citation type="submission" date="2019-10" db="EMBL/GenBank/DDBJ databases">
        <title>Description of Paenibacillus terrestris sp. nov.</title>
        <authorList>
            <person name="Carlier A."/>
            <person name="Qi S."/>
        </authorList>
    </citation>
    <scope>NUCLEOTIDE SEQUENCE [LARGE SCALE GENOMIC DNA]</scope>
    <source>
        <strain evidence="4 5">LMG 31458</strain>
    </source>
</reference>
<dbReference type="PANTHER" id="PTHR46797">
    <property type="entry name" value="HTH-TYPE TRANSCRIPTIONAL REGULATOR"/>
    <property type="match status" value="1"/>
</dbReference>
<protein>
    <submittedName>
        <fullName evidence="4">Helix-turn-helix domain-containing protein</fullName>
    </submittedName>
</protein>
<evidence type="ECO:0000256" key="2">
    <source>
        <dbReference type="SAM" id="MobiDB-lite"/>
    </source>
</evidence>
<evidence type="ECO:0000256" key="1">
    <source>
        <dbReference type="ARBA" id="ARBA00023125"/>
    </source>
</evidence>
<dbReference type="Pfam" id="PF01381">
    <property type="entry name" value="HTH_3"/>
    <property type="match status" value="1"/>
</dbReference>
<feature type="region of interest" description="Disordered" evidence="2">
    <location>
        <begin position="1"/>
        <end position="21"/>
    </location>
</feature>
<dbReference type="InterPro" id="IPR010982">
    <property type="entry name" value="Lambda_DNA-bd_dom_sf"/>
</dbReference>
<sequence>MDKFIKMRPARPSSPPIGRTHSTKLKLKFADSKATKMAEEGATVAFHTKLKELRQQQNLTLRKLGEKAGISYSILNSIENGRIEPSKDVALALAIALKLEDREEFLSLARNPF</sequence>
<dbReference type="PANTHER" id="PTHR46797:SF1">
    <property type="entry name" value="METHYLPHOSPHONATE SYNTHASE"/>
    <property type="match status" value="1"/>
</dbReference>
<gene>
    <name evidence="4" type="ORF">GC098_12860</name>
</gene>
<evidence type="ECO:0000313" key="4">
    <source>
        <dbReference type="EMBL" id="NOU72305.1"/>
    </source>
</evidence>
<accession>A0ABX1XWV2</accession>
<keyword evidence="5" id="KW-1185">Reference proteome</keyword>
<dbReference type="CDD" id="cd00093">
    <property type="entry name" value="HTH_XRE"/>
    <property type="match status" value="1"/>
</dbReference>